<dbReference type="STRING" id="365044.Pnap_2653"/>
<proteinExistence type="predicted"/>
<evidence type="ECO:0000313" key="2">
    <source>
        <dbReference type="Proteomes" id="UP000000644"/>
    </source>
</evidence>
<organism evidence="1 2">
    <name type="scientific">Polaromonas naphthalenivorans (strain CJ2)</name>
    <dbReference type="NCBI Taxonomy" id="365044"/>
    <lineage>
        <taxon>Bacteria</taxon>
        <taxon>Pseudomonadati</taxon>
        <taxon>Pseudomonadota</taxon>
        <taxon>Betaproteobacteria</taxon>
        <taxon>Burkholderiales</taxon>
        <taxon>Comamonadaceae</taxon>
        <taxon>Polaromonas</taxon>
    </lineage>
</organism>
<protein>
    <submittedName>
        <fullName evidence="1">Uncharacterized protein</fullName>
    </submittedName>
</protein>
<dbReference type="eggNOG" id="ENOG5033F3E">
    <property type="taxonomic scope" value="Bacteria"/>
</dbReference>
<sequence>MNWLARLKKTQMPPNMDATNATETLFVVSVASIPAHIQKTEALSPAANDPAQVVGLVAVDEVTALVTPQPAAMPDPDRWCWPHSSAMTGREIDTMVERTALFNRRGLAALEAELLADKLVTRDRDGDERRLCLECAHLSGRAGAMRCAQWQRAGLGAPGVPAGLQLVLQRCDGFKAAL</sequence>
<reference evidence="2" key="1">
    <citation type="journal article" date="2009" name="Environ. Microbiol.">
        <title>The genome of Polaromonas naphthalenivorans strain CJ2, isolated from coal tar-contaminated sediment, reveals physiological and metabolic versatility and evolution through extensive horizontal gene transfer.</title>
        <authorList>
            <person name="Yagi J.M."/>
            <person name="Sims D."/>
            <person name="Brettin T."/>
            <person name="Bruce D."/>
            <person name="Madsen E.L."/>
        </authorList>
    </citation>
    <scope>NUCLEOTIDE SEQUENCE [LARGE SCALE GENOMIC DNA]</scope>
    <source>
        <strain evidence="2">CJ2</strain>
    </source>
</reference>
<dbReference type="Proteomes" id="UP000000644">
    <property type="component" value="Chromosome"/>
</dbReference>
<accession>A1VQM7</accession>
<evidence type="ECO:0000313" key="1">
    <source>
        <dbReference type="EMBL" id="ABM37955.1"/>
    </source>
</evidence>
<name>A1VQM7_POLNA</name>
<dbReference type="EMBL" id="CP000529">
    <property type="protein sequence ID" value="ABM37955.1"/>
    <property type="molecule type" value="Genomic_DNA"/>
</dbReference>
<gene>
    <name evidence="1" type="ordered locus">Pnap_2653</name>
</gene>
<dbReference type="HOGENOM" id="CLU_1509279_0_0_4"/>
<dbReference type="AlphaFoldDB" id="A1VQM7"/>
<keyword evidence="2" id="KW-1185">Reference proteome</keyword>
<dbReference type="KEGG" id="pna:Pnap_2653"/>